<dbReference type="SUPFAM" id="SSF51735">
    <property type="entry name" value="NAD(P)-binding Rossmann-fold domains"/>
    <property type="match status" value="4"/>
</dbReference>
<dbReference type="InParanoid" id="A0A409WP74"/>
<dbReference type="Gene3D" id="3.40.50.720">
    <property type="entry name" value="NAD(P)-binding Rossmann-like Domain"/>
    <property type="match status" value="4"/>
</dbReference>
<name>A0A409WP74_PSICY</name>
<accession>A0A409WP74</accession>
<gene>
    <name evidence="2" type="ORF">CVT25_003688</name>
</gene>
<dbReference type="Pfam" id="PF00107">
    <property type="entry name" value="ADH_zinc_N"/>
    <property type="match status" value="4"/>
</dbReference>
<evidence type="ECO:0000313" key="2">
    <source>
        <dbReference type="EMBL" id="PPQ80291.1"/>
    </source>
</evidence>
<feature type="domain" description="Enoyl reductase (ER)" evidence="1">
    <location>
        <begin position="332"/>
        <end position="673"/>
    </location>
</feature>
<evidence type="ECO:0000313" key="3">
    <source>
        <dbReference type="Proteomes" id="UP000283269"/>
    </source>
</evidence>
<dbReference type="Gene3D" id="3.90.180.10">
    <property type="entry name" value="Medium-chain alcohol dehydrogenases, catalytic domain"/>
    <property type="match status" value="4"/>
</dbReference>
<dbReference type="SUPFAM" id="SSF50129">
    <property type="entry name" value="GroES-like"/>
    <property type="match status" value="4"/>
</dbReference>
<sequence>MSSMHKALFLDKKSGNLSISETDIYTPGSGEVLIKVQSASLNPLDWKNKKFGFLLEGFPAILGVDLAGNIAEVGEGVTELKKGDRGKFENRTSGFQQYAIASASTVAKIPFKISYDEAATVPLALSAAYVGLYNQSPHGLGFALPEDVQYNGVPLIVLGGSSSVGQMVIQLAKMSGFSPIITTASPAQSDFLKSIGATSILDRNLSPVGLSKELSKIVDKDSIRYVFDAISSEETQQTGFHILPAQGHLAVVAQPSANKPADKTVVRVLSVLKLPQNIKLLEALYSQKVFGYLEKGTLKPNKVEILPNGLQGIADGLVRLETNQITRSKLVARPQETKFGPFVVEEVETYKPGPGEILIKIHATSLNPVDWKIHKTGVFGVWLENYPAIVGTDIAGDVEEVGEGVTEFKRGDRVFCQGKLENDGSSFQQYTVALAATAARIPHNMSYDEVAALPVVLSCSYVALYNKSPHGLGITPPTSKKTQGLYAGTPILILGGATSVGQLAIQFAKLSGFSPIIATASLKHSEHLKSLGATDVIDRNLPTETLVAQSSQIAGSKPIKYVFDTVSGESTQKTGIAVLATGGHMAVVLPPAVEIPEGKNIVVAIGLLRFPSNIELLENLYHDTITGILEQGLPNKIEVLPNGLAGIAGGMDRMEADAISALFLDKKFGDLVIKDTEVYKPGPGEILIKIKATSLNPVDWKIQKYGIFLDDFPAILGTDLAGDVEELGEGVTEFKKGDRVFIQGRFENRASSFQQYATAIASSVARIPSNWTYEQVSAIPVVLTCAYVGLYNQQPYGLGIKPPISEATEGIYADTPIVVLGGATSVGQIGIVFIFDLILVNIDSLSTVIQLAKLSGFSPIYATASLKHTEFLKSLGATHVLDRNLSSSDIIVEIKKISGDKPIRFLYDTVSSATTQQDGLDILASGGQMVIVLPLIPKVPEDKKVIHVLGILRVPPNIELTETLYHEKITGWLERGLIKPNNIEVLPNGLAGIPDGLARMETDQFGNLVIQDTEIYKPEPGEILIKIKATSLNPVDWKIQKYGIFLENFPAILGTDVAGDVEELGEGVTEFKKGDRVFTQGRFENRASSFQQYTTAVASSVARIPPNWTYDQVSALPVVLTCAYVGLYNQQPHGLGIAPPITESTQGKYAGTPIAVLGGATSVGQIVIQLAKFSGFSPIFTTASLKHTEFLKSLGATNVLDRNLPSSDINAEIKKVSGDTSIQLLYDSVSSAATQQFGLDILAAGGQMITVLPLAVKVPEDKKVIPILGLLRSPENVELTETLYHDKISGWLEQGVIKPNNIEVLPNGLAGIPEGLARMQADQVSGLKLVAHPQET</sequence>
<organism evidence="2 3">
    <name type="scientific">Psilocybe cyanescens</name>
    <dbReference type="NCBI Taxonomy" id="93625"/>
    <lineage>
        <taxon>Eukaryota</taxon>
        <taxon>Fungi</taxon>
        <taxon>Dikarya</taxon>
        <taxon>Basidiomycota</taxon>
        <taxon>Agaricomycotina</taxon>
        <taxon>Agaricomycetes</taxon>
        <taxon>Agaricomycetidae</taxon>
        <taxon>Agaricales</taxon>
        <taxon>Agaricineae</taxon>
        <taxon>Strophariaceae</taxon>
        <taxon>Psilocybe</taxon>
    </lineage>
</organism>
<evidence type="ECO:0000259" key="1">
    <source>
        <dbReference type="SMART" id="SM00829"/>
    </source>
</evidence>
<dbReference type="Proteomes" id="UP000283269">
    <property type="component" value="Unassembled WGS sequence"/>
</dbReference>
<dbReference type="PANTHER" id="PTHR45348:SF2">
    <property type="entry name" value="ZINC-TYPE ALCOHOL DEHYDROGENASE-LIKE PROTEIN C2E1P3.01"/>
    <property type="match status" value="1"/>
</dbReference>
<dbReference type="SMART" id="SM00829">
    <property type="entry name" value="PKS_ER"/>
    <property type="match status" value="1"/>
</dbReference>
<dbReference type="CDD" id="cd08249">
    <property type="entry name" value="enoyl_reductase_like"/>
    <property type="match status" value="4"/>
</dbReference>
<dbReference type="InterPro" id="IPR013149">
    <property type="entry name" value="ADH-like_C"/>
</dbReference>
<proteinExistence type="predicted"/>
<keyword evidence="3" id="KW-1185">Reference proteome</keyword>
<dbReference type="InterPro" id="IPR013154">
    <property type="entry name" value="ADH-like_N"/>
</dbReference>
<dbReference type="InterPro" id="IPR036291">
    <property type="entry name" value="NAD(P)-bd_dom_sf"/>
</dbReference>
<dbReference type="PANTHER" id="PTHR45348">
    <property type="entry name" value="HYPOTHETICAL OXIDOREDUCTASE (EUROFUNG)"/>
    <property type="match status" value="1"/>
</dbReference>
<dbReference type="InterPro" id="IPR020843">
    <property type="entry name" value="ER"/>
</dbReference>
<dbReference type="GO" id="GO:0016651">
    <property type="term" value="F:oxidoreductase activity, acting on NAD(P)H"/>
    <property type="evidence" value="ECO:0007669"/>
    <property type="project" value="InterPro"/>
</dbReference>
<reference evidence="2 3" key="1">
    <citation type="journal article" date="2018" name="Evol. Lett.">
        <title>Horizontal gene cluster transfer increased hallucinogenic mushroom diversity.</title>
        <authorList>
            <person name="Reynolds H.T."/>
            <person name="Vijayakumar V."/>
            <person name="Gluck-Thaler E."/>
            <person name="Korotkin H.B."/>
            <person name="Matheny P.B."/>
            <person name="Slot J.C."/>
        </authorList>
    </citation>
    <scope>NUCLEOTIDE SEQUENCE [LARGE SCALE GENOMIC DNA]</scope>
    <source>
        <strain evidence="2 3">2631</strain>
    </source>
</reference>
<protein>
    <recommendedName>
        <fullName evidence="1">Enoyl reductase (ER) domain-containing protein</fullName>
    </recommendedName>
</protein>
<dbReference type="InterPro" id="IPR011032">
    <property type="entry name" value="GroES-like_sf"/>
</dbReference>
<dbReference type="Pfam" id="PF08240">
    <property type="entry name" value="ADH_N"/>
    <property type="match status" value="4"/>
</dbReference>
<dbReference type="OrthoDB" id="3233595at2759"/>
<dbReference type="STRING" id="93625.A0A409WP74"/>
<comment type="caution">
    <text evidence="2">The sequence shown here is derived from an EMBL/GenBank/DDBJ whole genome shotgun (WGS) entry which is preliminary data.</text>
</comment>
<dbReference type="InterPro" id="IPR047122">
    <property type="entry name" value="Trans-enoyl_RdTase-like"/>
</dbReference>
<dbReference type="EMBL" id="NHYD01003337">
    <property type="protein sequence ID" value="PPQ80291.1"/>
    <property type="molecule type" value="Genomic_DNA"/>
</dbReference>